<feature type="compositionally biased region" description="Polar residues" evidence="2">
    <location>
        <begin position="660"/>
        <end position="674"/>
    </location>
</feature>
<accession>A0ABR1J8C4</accession>
<feature type="compositionally biased region" description="Polar residues" evidence="2">
    <location>
        <begin position="215"/>
        <end position="232"/>
    </location>
</feature>
<proteinExistence type="predicted"/>
<reference evidence="3 4" key="1">
    <citation type="submission" date="2024-01" db="EMBL/GenBank/DDBJ databases">
        <title>A draft genome for the cacao thread blight pathogen Marasmiellus scandens.</title>
        <authorList>
            <person name="Baruah I.K."/>
            <person name="Leung J."/>
            <person name="Bukari Y."/>
            <person name="Amoako-Attah I."/>
            <person name="Meinhardt L.W."/>
            <person name="Bailey B.A."/>
            <person name="Cohen S.P."/>
        </authorList>
    </citation>
    <scope>NUCLEOTIDE SEQUENCE [LARGE SCALE GENOMIC DNA]</scope>
    <source>
        <strain evidence="3 4">GH-19</strain>
    </source>
</reference>
<sequence>MTRGMRGFKITSISFRQSAYQGSAVEPFSSGLRIVRIGPFTMAVNIQASLPFSMVESFRTNLRKLRRRVEEVETTCVEIIREFDDLDRQIGQVTIPPEDLKVDNDELGDPSKVHFSFEPFPLFNQCQSLKEMTFDTIPGDAIAAFTASTSASVRESMDPVCVDSEFELQYPDDPTPEIPVLNSEVRNDEKYTQVITETEPSKNKQRQHLQLATPKISTSTRPIHAKSSSLSMNKEAEIKADILDIVRSKRHPPAETSQRVEPRSNAGDQSKEREGLSSSVTTEVKHNSDDRNKFIRRSTSVSSLSDKLQRTSQSLFSRLCESISKLPSVFPGRPGDDNWEPVAHKEWIQPGGDLLKYLEKAAPAYTWPENSIFFFPTRTYNAANVAPHYIVFGAKGQFLPSIQGAGTSSTAGPNAMMTRGEFEFIYGEARELFVVDGAFIKYAGLYRLKSMAHIAPNGVGLFEPWDRLAIDALVSQTLPETPKNPRMIKITSESLKFPSKREIKLMYTEGQLKVDVGALQMLSFNRTLYDVLRGAYRANLPQLGPSLMQKDGGLKPKTKVKEKGKEKEEGIADKHKSVGSSSKKRRKSEHAYTSGLSEAISKAHAAEPDKELAGVLEHPTKRRKHGAEGTVIQDLPSLSTKVAGESTAQTAQKKHVRVGSMSSVSKMTSEGSKPTKSKPKLKGSESQMPAAKKQTTKALDTSSSKRYKSAEFVLTSDSDSEPEKNTIMAKPNFRELMRDSLDLDGEVSRKRLEDDMQRAIDKDSDMGDLEMTNKSGWITLK</sequence>
<feature type="region of interest" description="Disordered" evidence="2">
    <location>
        <begin position="713"/>
        <end position="732"/>
    </location>
</feature>
<keyword evidence="4" id="KW-1185">Reference proteome</keyword>
<name>A0ABR1J8C4_9AGAR</name>
<feature type="compositionally biased region" description="Basic and acidic residues" evidence="2">
    <location>
        <begin position="283"/>
        <end position="292"/>
    </location>
</feature>
<feature type="compositionally biased region" description="Basic and acidic residues" evidence="2">
    <location>
        <begin position="559"/>
        <end position="576"/>
    </location>
</feature>
<organism evidence="3 4">
    <name type="scientific">Marasmiellus scandens</name>
    <dbReference type="NCBI Taxonomy" id="2682957"/>
    <lineage>
        <taxon>Eukaryota</taxon>
        <taxon>Fungi</taxon>
        <taxon>Dikarya</taxon>
        <taxon>Basidiomycota</taxon>
        <taxon>Agaricomycotina</taxon>
        <taxon>Agaricomycetes</taxon>
        <taxon>Agaricomycetidae</taxon>
        <taxon>Agaricales</taxon>
        <taxon>Marasmiineae</taxon>
        <taxon>Omphalotaceae</taxon>
        <taxon>Marasmiellus</taxon>
    </lineage>
</organism>
<feature type="region of interest" description="Disordered" evidence="2">
    <location>
        <begin position="542"/>
        <end position="707"/>
    </location>
</feature>
<feature type="region of interest" description="Disordered" evidence="2">
    <location>
        <begin position="249"/>
        <end position="292"/>
    </location>
</feature>
<gene>
    <name evidence="3" type="ORF">VKT23_013469</name>
</gene>
<feature type="region of interest" description="Disordered" evidence="2">
    <location>
        <begin position="196"/>
        <end position="232"/>
    </location>
</feature>
<comment type="caution">
    <text evidence="3">The sequence shown here is derived from an EMBL/GenBank/DDBJ whole genome shotgun (WGS) entry which is preliminary data.</text>
</comment>
<keyword evidence="1" id="KW-0175">Coiled coil</keyword>
<protein>
    <submittedName>
        <fullName evidence="3">Uncharacterized protein</fullName>
    </submittedName>
</protein>
<evidence type="ECO:0000313" key="3">
    <source>
        <dbReference type="EMBL" id="KAK7449326.1"/>
    </source>
</evidence>
<evidence type="ECO:0000313" key="4">
    <source>
        <dbReference type="Proteomes" id="UP001498398"/>
    </source>
</evidence>
<evidence type="ECO:0000256" key="1">
    <source>
        <dbReference type="SAM" id="Coils"/>
    </source>
</evidence>
<feature type="coiled-coil region" evidence="1">
    <location>
        <begin position="55"/>
        <end position="89"/>
    </location>
</feature>
<dbReference type="Proteomes" id="UP001498398">
    <property type="component" value="Unassembled WGS sequence"/>
</dbReference>
<evidence type="ECO:0000256" key="2">
    <source>
        <dbReference type="SAM" id="MobiDB-lite"/>
    </source>
</evidence>
<feature type="compositionally biased region" description="Polar residues" evidence="2">
    <location>
        <begin position="636"/>
        <end position="651"/>
    </location>
</feature>
<dbReference type="EMBL" id="JBANRG010000036">
    <property type="protein sequence ID" value="KAK7449326.1"/>
    <property type="molecule type" value="Genomic_DNA"/>
</dbReference>